<accession>U2MIT8</accession>
<organism evidence="1 2">
    <name type="scientific">Segatella salivae F0493</name>
    <dbReference type="NCBI Taxonomy" id="1395125"/>
    <lineage>
        <taxon>Bacteria</taxon>
        <taxon>Pseudomonadati</taxon>
        <taxon>Bacteroidota</taxon>
        <taxon>Bacteroidia</taxon>
        <taxon>Bacteroidales</taxon>
        <taxon>Prevotellaceae</taxon>
        <taxon>Segatella</taxon>
    </lineage>
</organism>
<name>U2MIT8_9BACT</name>
<evidence type="ECO:0000313" key="1">
    <source>
        <dbReference type="EMBL" id="ERK01560.1"/>
    </source>
</evidence>
<comment type="caution">
    <text evidence="1">The sequence shown here is derived from an EMBL/GenBank/DDBJ whole genome shotgun (WGS) entry which is preliminary data.</text>
</comment>
<dbReference type="Proteomes" id="UP000017023">
    <property type="component" value="Unassembled WGS sequence"/>
</dbReference>
<evidence type="ECO:0000313" key="2">
    <source>
        <dbReference type="Proteomes" id="UP000017023"/>
    </source>
</evidence>
<sequence length="70" mass="8131">MKKATDKKRCLFLQFPYISLLLPVALRYGKHIILLQAETSDDVQKQKGITNKTIIRKWDILSLRTQIGQC</sequence>
<gene>
    <name evidence="1" type="ORF">HMPREF9145_2496</name>
</gene>
<proteinExistence type="predicted"/>
<dbReference type="EMBL" id="AWGW01000010">
    <property type="protein sequence ID" value="ERK01560.1"/>
    <property type="molecule type" value="Genomic_DNA"/>
</dbReference>
<reference evidence="1 2" key="1">
    <citation type="submission" date="2013-08" db="EMBL/GenBank/DDBJ databases">
        <authorList>
            <person name="Durkin A.S."/>
            <person name="Haft D.R."/>
            <person name="McCorrison J."/>
            <person name="Torralba M."/>
            <person name="Gillis M."/>
            <person name="Haft D.H."/>
            <person name="Methe B."/>
            <person name="Sutton G."/>
            <person name="Nelson K.E."/>
        </authorList>
    </citation>
    <scope>NUCLEOTIDE SEQUENCE [LARGE SCALE GENOMIC DNA]</scope>
    <source>
        <strain evidence="1 2">F0493</strain>
    </source>
</reference>
<protein>
    <submittedName>
        <fullName evidence="1">Uncharacterized protein</fullName>
    </submittedName>
</protein>
<dbReference type="AlphaFoldDB" id="U2MIT8"/>